<evidence type="ECO:0000256" key="1">
    <source>
        <dbReference type="ARBA" id="ARBA00006739"/>
    </source>
</evidence>
<proteinExistence type="inferred from homology"/>
<comment type="caution">
    <text evidence="5">The sequence shown here is derived from an EMBL/GenBank/DDBJ whole genome shotgun (WGS) entry which is preliminary data.</text>
</comment>
<keyword evidence="6" id="KW-1185">Reference proteome</keyword>
<reference evidence="5 6" key="1">
    <citation type="submission" date="2018-08" db="EMBL/GenBank/DDBJ databases">
        <title>Meiothermus terrae DSM 26712 genome sequencing project.</title>
        <authorList>
            <person name="Da Costa M.S."/>
            <person name="Albuquerque L."/>
            <person name="Raposo P."/>
            <person name="Froufe H.J.C."/>
            <person name="Barroso C.S."/>
            <person name="Egas C."/>
        </authorList>
    </citation>
    <scope>NUCLEOTIDE SEQUENCE [LARGE SCALE GENOMIC DNA]</scope>
    <source>
        <strain evidence="5 6">DSM 26712</strain>
    </source>
</reference>
<protein>
    <submittedName>
        <fullName evidence="5">Galactofuranosyltransferase GlfT1</fullName>
        <ecNumber evidence="5">2.4.1.287</ecNumber>
    </submittedName>
</protein>
<dbReference type="Proteomes" id="UP000265715">
    <property type="component" value="Unassembled WGS sequence"/>
</dbReference>
<dbReference type="AlphaFoldDB" id="A0A399ER51"/>
<gene>
    <name evidence="5" type="primary">glfT1</name>
    <name evidence="5" type="ORF">Mterra_01563</name>
</gene>
<dbReference type="SUPFAM" id="SSF53448">
    <property type="entry name" value="Nucleotide-diphospho-sugar transferases"/>
    <property type="match status" value="1"/>
</dbReference>
<dbReference type="Gene3D" id="3.90.550.10">
    <property type="entry name" value="Spore Coat Polysaccharide Biosynthesis Protein SpsA, Chain A"/>
    <property type="match status" value="1"/>
</dbReference>
<dbReference type="Pfam" id="PF00535">
    <property type="entry name" value="Glycos_transf_2"/>
    <property type="match status" value="1"/>
</dbReference>
<name>A0A399ER51_9DEIN</name>
<dbReference type="PANTHER" id="PTHR43179">
    <property type="entry name" value="RHAMNOSYLTRANSFERASE WBBL"/>
    <property type="match status" value="1"/>
</dbReference>
<dbReference type="OrthoDB" id="7665907at2"/>
<dbReference type="InterPro" id="IPR029044">
    <property type="entry name" value="Nucleotide-diphossugar_trans"/>
</dbReference>
<evidence type="ECO:0000313" key="5">
    <source>
        <dbReference type="EMBL" id="RIH86006.1"/>
    </source>
</evidence>
<evidence type="ECO:0000256" key="3">
    <source>
        <dbReference type="ARBA" id="ARBA00022679"/>
    </source>
</evidence>
<keyword evidence="2 5" id="KW-0328">Glycosyltransferase</keyword>
<dbReference type="CDD" id="cd04185">
    <property type="entry name" value="GT_2_like_b"/>
    <property type="match status" value="1"/>
</dbReference>
<dbReference type="RefSeq" id="WP_147372595.1">
    <property type="nucleotide sequence ID" value="NZ_QXDL01000051.1"/>
</dbReference>
<evidence type="ECO:0000313" key="6">
    <source>
        <dbReference type="Proteomes" id="UP000265715"/>
    </source>
</evidence>
<dbReference type="EMBL" id="QXDL01000051">
    <property type="protein sequence ID" value="RIH86006.1"/>
    <property type="molecule type" value="Genomic_DNA"/>
</dbReference>
<dbReference type="GO" id="GO:0016757">
    <property type="term" value="F:glycosyltransferase activity"/>
    <property type="evidence" value="ECO:0007669"/>
    <property type="project" value="UniProtKB-KW"/>
</dbReference>
<comment type="similarity">
    <text evidence="1">Belongs to the glycosyltransferase 2 family.</text>
</comment>
<keyword evidence="3 5" id="KW-0808">Transferase</keyword>
<feature type="domain" description="Glycosyltransferase 2-like" evidence="4">
    <location>
        <begin position="8"/>
        <end position="136"/>
    </location>
</feature>
<dbReference type="PANTHER" id="PTHR43179:SF12">
    <property type="entry name" value="GALACTOFURANOSYLTRANSFERASE GLFT2"/>
    <property type="match status" value="1"/>
</dbReference>
<dbReference type="EC" id="2.4.1.287" evidence="5"/>
<organism evidence="5 6">
    <name type="scientific">Calidithermus terrae</name>
    <dbReference type="NCBI Taxonomy" id="1408545"/>
    <lineage>
        <taxon>Bacteria</taxon>
        <taxon>Thermotogati</taxon>
        <taxon>Deinococcota</taxon>
        <taxon>Deinococci</taxon>
        <taxon>Thermales</taxon>
        <taxon>Thermaceae</taxon>
        <taxon>Calidithermus</taxon>
    </lineage>
</organism>
<evidence type="ECO:0000256" key="2">
    <source>
        <dbReference type="ARBA" id="ARBA00022676"/>
    </source>
</evidence>
<evidence type="ECO:0000259" key="4">
    <source>
        <dbReference type="Pfam" id="PF00535"/>
    </source>
</evidence>
<accession>A0A399ER51</accession>
<dbReference type="InterPro" id="IPR001173">
    <property type="entry name" value="Glyco_trans_2-like"/>
</dbReference>
<sequence length="306" mass="34403">MSQYRICAILPTRNRKALLQECIRALKAQTHPVAHIIVVDNASTDGSAELAAREGAEVVQFERNLGGAAGFHEGISRAYRGGYNWVWIMDDDTIPQPNALAELLKAVPRLERLGHPPAVLASRVLWQDGSVHPMNWPWPNPFPYRRFRAARRMGYVPVRWAAFSSVLVARWAIQKYGLPHRDYFVRTDDLEYTGRILRREAGYLVPKSLAVHKTPTKYTPASAHPERFYYEVRNRIWVMRSRSFGVLGKAALGAHIMGGTLAYLAKNRPALGLRVVWKGLVDGLATDPDHRTTVPPHLSELGRSVG</sequence>